<comment type="caution">
    <text evidence="1">The sequence shown here is derived from an EMBL/GenBank/DDBJ whole genome shotgun (WGS) entry which is preliminary data.</text>
</comment>
<name>A0ABU3N0F8_9SPHN</name>
<gene>
    <name evidence="1" type="ORF">MZO42_04520</name>
</gene>
<protein>
    <submittedName>
        <fullName evidence="1">Uncharacterized protein</fullName>
    </submittedName>
</protein>
<proteinExistence type="predicted"/>
<sequence>MTTPTEPEGRSGVASAEQGLVLLDGPDGVAVAMTPEAAEATGRSLIAAAEEAAIQRGEAHPS</sequence>
<reference evidence="1" key="1">
    <citation type="submission" date="2022-04" db="EMBL/GenBank/DDBJ databases">
        <title>Tomato heritable bacteria conferring resistance against bacterial wilt.</title>
        <authorList>
            <person name="Yin J."/>
        </authorList>
    </citation>
    <scope>NUCLEOTIDE SEQUENCE</scope>
    <source>
        <strain evidence="1">Cra20</strain>
    </source>
</reference>
<evidence type="ECO:0000313" key="1">
    <source>
        <dbReference type="EMBL" id="MDT8757953.1"/>
    </source>
</evidence>
<accession>A0ABU3N0F8</accession>
<dbReference type="EMBL" id="JALMLT010000001">
    <property type="protein sequence ID" value="MDT8757953.1"/>
    <property type="molecule type" value="Genomic_DNA"/>
</dbReference>
<organism evidence="1">
    <name type="scientific">Sphingomonas psychrotolerans</name>
    <dbReference type="NCBI Taxonomy" id="1327635"/>
    <lineage>
        <taxon>Bacteria</taxon>
        <taxon>Pseudomonadati</taxon>
        <taxon>Pseudomonadota</taxon>
        <taxon>Alphaproteobacteria</taxon>
        <taxon>Sphingomonadales</taxon>
        <taxon>Sphingomonadaceae</taxon>
        <taxon>Sphingomonas</taxon>
    </lineage>
</organism>